<organism evidence="2 3">
    <name type="scientific">Penicillium polonicum</name>
    <dbReference type="NCBI Taxonomy" id="60169"/>
    <lineage>
        <taxon>Eukaryota</taxon>
        <taxon>Fungi</taxon>
        <taxon>Dikarya</taxon>
        <taxon>Ascomycota</taxon>
        <taxon>Pezizomycotina</taxon>
        <taxon>Eurotiomycetes</taxon>
        <taxon>Eurotiomycetidae</taxon>
        <taxon>Eurotiales</taxon>
        <taxon>Aspergillaceae</taxon>
        <taxon>Penicillium</taxon>
    </lineage>
</organism>
<evidence type="ECO:0000256" key="1">
    <source>
        <dbReference type="SAM" id="MobiDB-lite"/>
    </source>
</evidence>
<evidence type="ECO:0000313" key="3">
    <source>
        <dbReference type="Proteomes" id="UP000191408"/>
    </source>
</evidence>
<evidence type="ECO:0000313" key="2">
    <source>
        <dbReference type="EMBL" id="OQD65325.1"/>
    </source>
</evidence>
<reference evidence="3" key="1">
    <citation type="journal article" date="2017" name="Nat. Microbiol.">
        <title>Global analysis of biosynthetic gene clusters reveals vast potential of secondary metabolite production in Penicillium species.</title>
        <authorList>
            <person name="Nielsen J.C."/>
            <person name="Grijseels S."/>
            <person name="Prigent S."/>
            <person name="Ji B."/>
            <person name="Dainat J."/>
            <person name="Nielsen K.F."/>
            <person name="Frisvad J.C."/>
            <person name="Workman M."/>
            <person name="Nielsen J."/>
        </authorList>
    </citation>
    <scope>NUCLEOTIDE SEQUENCE [LARGE SCALE GENOMIC DNA]</scope>
    <source>
        <strain evidence="3">IBT 4502</strain>
    </source>
</reference>
<protein>
    <submittedName>
        <fullName evidence="2">Uncharacterized protein</fullName>
    </submittedName>
</protein>
<sequence length="113" mass="12347">MSPSKTNTTSTSKPRRNTTHQRPYIVRPPPPPTHHSQTNPEATHSEDQYPTPDRLANSNHQLKHRSAEIAHARRPDPGANDPGLWLRCDDGSISASPVVHARGLIGVAAAKNL</sequence>
<dbReference type="Proteomes" id="UP000191408">
    <property type="component" value="Unassembled WGS sequence"/>
</dbReference>
<feature type="compositionally biased region" description="Basic and acidic residues" evidence="1">
    <location>
        <begin position="65"/>
        <end position="76"/>
    </location>
</feature>
<feature type="compositionally biased region" description="Low complexity" evidence="1">
    <location>
        <begin position="1"/>
        <end position="12"/>
    </location>
</feature>
<comment type="caution">
    <text evidence="2">The sequence shown here is derived from an EMBL/GenBank/DDBJ whole genome shotgun (WGS) entry which is preliminary data.</text>
</comment>
<gene>
    <name evidence="2" type="ORF">PENPOL_c006G01660</name>
</gene>
<name>A0A1V6NKV1_PENPO</name>
<dbReference type="AlphaFoldDB" id="A0A1V6NKV1"/>
<proteinExistence type="predicted"/>
<feature type="region of interest" description="Disordered" evidence="1">
    <location>
        <begin position="1"/>
        <end position="83"/>
    </location>
</feature>
<dbReference type="EMBL" id="MDYM01000006">
    <property type="protein sequence ID" value="OQD65325.1"/>
    <property type="molecule type" value="Genomic_DNA"/>
</dbReference>
<accession>A0A1V6NKV1</accession>
<keyword evidence="3" id="KW-1185">Reference proteome</keyword>